<name>A0A2V2LA48_9RHOB</name>
<dbReference type="RefSeq" id="WP_109811999.1">
    <property type="nucleotide sequence ID" value="NZ_QGKU01000038.1"/>
</dbReference>
<dbReference type="AlphaFoldDB" id="A0A2V2LA48"/>
<keyword evidence="3" id="KW-0812">Transmembrane</keyword>
<protein>
    <recommendedName>
        <fullName evidence="4">Protein OrfX2/OrfX3/P47 domain-containing protein</fullName>
    </recommendedName>
</protein>
<evidence type="ECO:0000313" key="5">
    <source>
        <dbReference type="EMBL" id="PWR02330.1"/>
    </source>
</evidence>
<keyword evidence="3" id="KW-1133">Transmembrane helix</keyword>
<feature type="domain" description="Protein OrfX2/OrfX3/P47" evidence="4">
    <location>
        <begin position="9"/>
        <end position="391"/>
    </location>
</feature>
<gene>
    <name evidence="5" type="ORF">DKT77_12325</name>
</gene>
<evidence type="ECO:0000259" key="4">
    <source>
        <dbReference type="Pfam" id="PF06597"/>
    </source>
</evidence>
<comment type="caution">
    <text evidence="5">The sequence shown here is derived from an EMBL/GenBank/DDBJ whole genome shotgun (WGS) entry which is preliminary data.</text>
</comment>
<feature type="transmembrane region" description="Helical" evidence="3">
    <location>
        <begin position="456"/>
        <end position="478"/>
    </location>
</feature>
<feature type="transmembrane region" description="Helical" evidence="3">
    <location>
        <begin position="372"/>
        <end position="394"/>
    </location>
</feature>
<sequence length="529" mass="55524">MTETVAANTGGWDVVSAITFSALNAHLATDSNFSDIGFEKEIATLINGRFATAGTFAFWRFGNGANGDTISLEGVVEAGSITVGAEDDAVTIDLTGVIIRFDLPLDLYTRADGRTKYLGVDRDTVGITVAEIDLPCDQHADALRSLMIEWAKDHLPDFAKPLAVVDISGDFAGSSGAMAWITPTAAHFSVATAIEDPSLPPDQRRKKFEDESVLAVLTMTENRVPPTTFAATPAFVPNGSHVGVLIDAGRMVEKMLLPHIVTLFPGSTEADFDITSDGYGLTNTRQIKAHDFQNSDGETFKPLVEPQGFKLLVDGDVIQLDFDYFHFYHGIVGTDVIITRKGASRLSLGADGSPEFELEALSGSVTTSNPDWILIAGITLDVIAIVAIVAGVGLEAAAIRESETAGQMAISMSDIGAANVGSGGSDAAGAAASMTAGRAGTSFVAQASNFMNAHKLAIVVAIAATGIAGGTLTVLNYATLLTEKGKVKPELFDDLLKEVSTPVEWPSAGTLRLRSLAFNDGLHLGGELA</sequence>
<dbReference type="Proteomes" id="UP000245680">
    <property type="component" value="Unassembled WGS sequence"/>
</dbReference>
<evidence type="ECO:0000256" key="1">
    <source>
        <dbReference type="ARBA" id="ARBA00023026"/>
    </source>
</evidence>
<dbReference type="OrthoDB" id="7888567at2"/>
<evidence type="ECO:0000256" key="3">
    <source>
        <dbReference type="SAM" id="Phobius"/>
    </source>
</evidence>
<keyword evidence="1" id="KW-0843">Virulence</keyword>
<keyword evidence="6" id="KW-1185">Reference proteome</keyword>
<comment type="similarity">
    <text evidence="2">Belongs to the TULIP P47 family.</text>
</comment>
<proteinExistence type="inferred from homology"/>
<evidence type="ECO:0000256" key="2">
    <source>
        <dbReference type="ARBA" id="ARBA00035010"/>
    </source>
</evidence>
<dbReference type="EMBL" id="QGKU01000038">
    <property type="protein sequence ID" value="PWR02330.1"/>
    <property type="molecule type" value="Genomic_DNA"/>
</dbReference>
<keyword evidence="3" id="KW-0472">Membrane</keyword>
<dbReference type="InterPro" id="IPR010567">
    <property type="entry name" value="OrfX2/OrfX3/P47"/>
</dbReference>
<organism evidence="5 6">
    <name type="scientific">Meridianimarinicoccus roseus</name>
    <dbReference type="NCBI Taxonomy" id="2072018"/>
    <lineage>
        <taxon>Bacteria</taxon>
        <taxon>Pseudomonadati</taxon>
        <taxon>Pseudomonadota</taxon>
        <taxon>Alphaproteobacteria</taxon>
        <taxon>Rhodobacterales</taxon>
        <taxon>Paracoccaceae</taxon>
        <taxon>Meridianimarinicoccus</taxon>
    </lineage>
</organism>
<evidence type="ECO:0000313" key="6">
    <source>
        <dbReference type="Proteomes" id="UP000245680"/>
    </source>
</evidence>
<dbReference type="Pfam" id="PF06597">
    <property type="entry name" value="Clostridium_P47"/>
    <property type="match status" value="1"/>
</dbReference>
<reference evidence="5 6" key="1">
    <citation type="submission" date="2018-05" db="EMBL/GenBank/DDBJ databases">
        <title>Rhodobacteraceae gen. nov., sp. nov. isolated from sea water.</title>
        <authorList>
            <person name="Ren Y."/>
        </authorList>
    </citation>
    <scope>NUCLEOTIDE SEQUENCE [LARGE SCALE GENOMIC DNA]</scope>
    <source>
        <strain evidence="5 6">TG-679</strain>
    </source>
</reference>
<accession>A0A2V2LA48</accession>